<dbReference type="InterPro" id="IPR029787">
    <property type="entry name" value="Nucleotide_cyclase"/>
</dbReference>
<dbReference type="PANTHER" id="PTHR45138:SF9">
    <property type="entry name" value="DIGUANYLATE CYCLASE DGCM-RELATED"/>
    <property type="match status" value="1"/>
</dbReference>
<feature type="region of interest" description="Disordered" evidence="1">
    <location>
        <begin position="160"/>
        <end position="198"/>
    </location>
</feature>
<dbReference type="InterPro" id="IPR002577">
    <property type="entry name" value="HTH_HxlR"/>
</dbReference>
<evidence type="ECO:0000259" key="2">
    <source>
        <dbReference type="PROSITE" id="PS50887"/>
    </source>
</evidence>
<feature type="region of interest" description="Disordered" evidence="1">
    <location>
        <begin position="310"/>
        <end position="337"/>
    </location>
</feature>
<dbReference type="Gene3D" id="3.30.70.270">
    <property type="match status" value="1"/>
</dbReference>
<comment type="caution">
    <text evidence="4">The sequence shown here is derived from an EMBL/GenBank/DDBJ whole genome shotgun (WGS) entry which is preliminary data.</text>
</comment>
<gene>
    <name evidence="4" type="ORF">F4560_008601</name>
</gene>
<dbReference type="PANTHER" id="PTHR45138">
    <property type="entry name" value="REGULATORY COMPONENTS OF SENSORY TRANSDUCTION SYSTEM"/>
    <property type="match status" value="1"/>
</dbReference>
<dbReference type="SUPFAM" id="SSF46785">
    <property type="entry name" value="Winged helix' DNA-binding domain"/>
    <property type="match status" value="1"/>
</dbReference>
<dbReference type="PROSITE" id="PS50887">
    <property type="entry name" value="GGDEF"/>
    <property type="match status" value="1"/>
</dbReference>
<feature type="domain" description="GGDEF" evidence="2">
    <location>
        <begin position="26"/>
        <end position="165"/>
    </location>
</feature>
<dbReference type="Proteomes" id="UP000552097">
    <property type="component" value="Unassembled WGS sequence"/>
</dbReference>
<dbReference type="AlphaFoldDB" id="A0A7W9HUR2"/>
<dbReference type="GO" id="GO:0052621">
    <property type="term" value="F:diguanylate cyclase activity"/>
    <property type="evidence" value="ECO:0007669"/>
    <property type="project" value="TreeGrafter"/>
</dbReference>
<dbReference type="GO" id="GO:1902201">
    <property type="term" value="P:negative regulation of bacterial-type flagellum-dependent cell motility"/>
    <property type="evidence" value="ECO:0007669"/>
    <property type="project" value="TreeGrafter"/>
</dbReference>
<evidence type="ECO:0000259" key="3">
    <source>
        <dbReference type="PROSITE" id="PS51118"/>
    </source>
</evidence>
<dbReference type="GO" id="GO:0005886">
    <property type="term" value="C:plasma membrane"/>
    <property type="evidence" value="ECO:0007669"/>
    <property type="project" value="TreeGrafter"/>
</dbReference>
<dbReference type="GO" id="GO:0043709">
    <property type="term" value="P:cell adhesion involved in single-species biofilm formation"/>
    <property type="evidence" value="ECO:0007669"/>
    <property type="project" value="TreeGrafter"/>
</dbReference>
<name>A0A7W9HUR2_9PSEU</name>
<dbReference type="SUPFAM" id="SSF55073">
    <property type="entry name" value="Nucleotide cyclase"/>
    <property type="match status" value="1"/>
</dbReference>
<dbReference type="NCBIfam" id="TIGR00254">
    <property type="entry name" value="GGDEF"/>
    <property type="match status" value="1"/>
</dbReference>
<dbReference type="Pfam" id="PF01638">
    <property type="entry name" value="HxlR"/>
    <property type="match status" value="1"/>
</dbReference>
<feature type="domain" description="HTH hxlR-type" evidence="3">
    <location>
        <begin position="202"/>
        <end position="317"/>
    </location>
</feature>
<dbReference type="PROSITE" id="PS51118">
    <property type="entry name" value="HTH_HXLR"/>
    <property type="match status" value="1"/>
</dbReference>
<organism evidence="4 5">
    <name type="scientific">Saccharothrix ecbatanensis</name>
    <dbReference type="NCBI Taxonomy" id="1105145"/>
    <lineage>
        <taxon>Bacteria</taxon>
        <taxon>Bacillati</taxon>
        <taxon>Actinomycetota</taxon>
        <taxon>Actinomycetes</taxon>
        <taxon>Pseudonocardiales</taxon>
        <taxon>Pseudonocardiaceae</taxon>
        <taxon>Saccharothrix</taxon>
    </lineage>
</organism>
<accession>A0A7W9HUR2</accession>
<dbReference type="RefSeq" id="WP_184928688.1">
    <property type="nucleotide sequence ID" value="NZ_JACHMO010000001.1"/>
</dbReference>
<dbReference type="InterPro" id="IPR050469">
    <property type="entry name" value="Diguanylate_Cyclase"/>
</dbReference>
<evidence type="ECO:0000313" key="5">
    <source>
        <dbReference type="Proteomes" id="UP000552097"/>
    </source>
</evidence>
<dbReference type="SMART" id="SM00267">
    <property type="entry name" value="GGDEF"/>
    <property type="match status" value="1"/>
</dbReference>
<dbReference type="Pfam" id="PF00990">
    <property type="entry name" value="GGDEF"/>
    <property type="match status" value="1"/>
</dbReference>
<protein>
    <submittedName>
        <fullName evidence="4">Diguanylate cyclase (GGDEF)-like protein</fullName>
    </submittedName>
</protein>
<dbReference type="InterPro" id="IPR036390">
    <property type="entry name" value="WH_DNA-bd_sf"/>
</dbReference>
<evidence type="ECO:0000256" key="1">
    <source>
        <dbReference type="SAM" id="MobiDB-lite"/>
    </source>
</evidence>
<dbReference type="EMBL" id="JACHMO010000001">
    <property type="protein sequence ID" value="MBB5808833.1"/>
    <property type="molecule type" value="Genomic_DNA"/>
</dbReference>
<sequence length="337" mass="36461">MTGLLDRWGWDLHAPHVLDHARRHHQSAALLIVDLDHFKHINDDIGHPAGDAVLRATAHVLRTAVREADLVGRFGGDEFIVLLPGADIDQALAVARRISTGVSAICLDVKTAPGATAALHSLTASIGIAVDRPSGDNPESMLLDADTALRDAKRAGRATIRTAGRPFDPDHHHTSRLTPTTPSQADAPDGQPSTTSVVATQEPSYWQGLYEVIHLLKGEWVPAILAALANGPRHFTEILSTIHDTTLGQPDTDRWLHDSILGRTLRRMEDKNLVTRHEEPARFPKSTVYELTPQAATLLSTLAPAVHWLSAETGPSPHPQQACETRSSPETPLRAAG</sequence>
<dbReference type="InterPro" id="IPR036388">
    <property type="entry name" value="WH-like_DNA-bd_sf"/>
</dbReference>
<reference evidence="4 5" key="1">
    <citation type="submission" date="2020-08" db="EMBL/GenBank/DDBJ databases">
        <title>Sequencing the genomes of 1000 actinobacteria strains.</title>
        <authorList>
            <person name="Klenk H.-P."/>
        </authorList>
    </citation>
    <scope>NUCLEOTIDE SEQUENCE [LARGE SCALE GENOMIC DNA]</scope>
    <source>
        <strain evidence="4 5">DSM 45486</strain>
    </source>
</reference>
<dbReference type="Gene3D" id="1.10.10.10">
    <property type="entry name" value="Winged helix-like DNA-binding domain superfamily/Winged helix DNA-binding domain"/>
    <property type="match status" value="1"/>
</dbReference>
<dbReference type="FunFam" id="3.30.70.270:FF:000001">
    <property type="entry name" value="Diguanylate cyclase domain protein"/>
    <property type="match status" value="1"/>
</dbReference>
<dbReference type="CDD" id="cd01949">
    <property type="entry name" value="GGDEF"/>
    <property type="match status" value="1"/>
</dbReference>
<dbReference type="InterPro" id="IPR000160">
    <property type="entry name" value="GGDEF_dom"/>
</dbReference>
<dbReference type="InterPro" id="IPR043128">
    <property type="entry name" value="Rev_trsase/Diguanyl_cyclase"/>
</dbReference>
<proteinExistence type="predicted"/>
<evidence type="ECO:0000313" key="4">
    <source>
        <dbReference type="EMBL" id="MBB5808833.1"/>
    </source>
</evidence>
<keyword evidence="5" id="KW-1185">Reference proteome</keyword>